<organism evidence="2 3">
    <name type="scientific">Polarella glacialis</name>
    <name type="common">Dinoflagellate</name>
    <dbReference type="NCBI Taxonomy" id="89957"/>
    <lineage>
        <taxon>Eukaryota</taxon>
        <taxon>Sar</taxon>
        <taxon>Alveolata</taxon>
        <taxon>Dinophyceae</taxon>
        <taxon>Suessiales</taxon>
        <taxon>Suessiaceae</taxon>
        <taxon>Polarella</taxon>
    </lineage>
</organism>
<proteinExistence type="predicted"/>
<evidence type="ECO:0000313" key="2">
    <source>
        <dbReference type="EMBL" id="CAE8581624.1"/>
    </source>
</evidence>
<comment type="caution">
    <text evidence="2">The sequence shown here is derived from an EMBL/GenBank/DDBJ whole genome shotgun (WGS) entry which is preliminary data.</text>
</comment>
<accession>A0A813D0A8</accession>
<feature type="region of interest" description="Disordered" evidence="1">
    <location>
        <begin position="230"/>
        <end position="264"/>
    </location>
</feature>
<dbReference type="Proteomes" id="UP000654075">
    <property type="component" value="Unassembled WGS sequence"/>
</dbReference>
<gene>
    <name evidence="2" type="ORF">PGLA1383_LOCUS640</name>
</gene>
<reference evidence="2" key="1">
    <citation type="submission" date="2021-02" db="EMBL/GenBank/DDBJ databases">
        <authorList>
            <person name="Dougan E. K."/>
            <person name="Rhodes N."/>
            <person name="Thang M."/>
            <person name="Chan C."/>
        </authorList>
    </citation>
    <scope>NUCLEOTIDE SEQUENCE</scope>
</reference>
<feature type="compositionally biased region" description="Acidic residues" evidence="1">
    <location>
        <begin position="255"/>
        <end position="264"/>
    </location>
</feature>
<evidence type="ECO:0000256" key="1">
    <source>
        <dbReference type="SAM" id="MobiDB-lite"/>
    </source>
</evidence>
<keyword evidence="3" id="KW-1185">Reference proteome</keyword>
<evidence type="ECO:0000313" key="3">
    <source>
        <dbReference type="Proteomes" id="UP000654075"/>
    </source>
</evidence>
<protein>
    <submittedName>
        <fullName evidence="2">Uncharacterized protein</fullName>
    </submittedName>
</protein>
<dbReference type="EMBL" id="CAJNNV010000147">
    <property type="protein sequence ID" value="CAE8581624.1"/>
    <property type="molecule type" value="Genomic_DNA"/>
</dbReference>
<name>A0A813D0A8_POLGL</name>
<sequence length="264" mass="28756">MFCGCSTGCSFGIPTDLRPYHFSSNSQDPASLLGSSCSNRHCPNSTIALHRATCDMAKADSVSVEGPVKAPKKFSSIAGNWKMRDGQHPEEFFFVHRHFSANSSVEGPSKSFLGLLAGASYYFFVSDDLQVAKSRFGRVMAPRTWPVDGTEKVVLLSLGFGPTRIRCSQKDSQCLRMELKQDTEIMELKFQLGEKSTAAQLQVTLVGSERVVFDAQFVRVKALPSNVGSQAHSSARRLAGPVPFEPGLESASEAESSEDESMDN</sequence>
<dbReference type="AlphaFoldDB" id="A0A813D0A8"/>